<dbReference type="InterPro" id="IPR016054">
    <property type="entry name" value="LY6_UPA_recep-like"/>
</dbReference>
<feature type="domain" description="UPAR/Ly6" evidence="3">
    <location>
        <begin position="26"/>
        <end position="120"/>
    </location>
</feature>
<dbReference type="SUPFAM" id="SSF57302">
    <property type="entry name" value="Snake toxin-like"/>
    <property type="match status" value="1"/>
</dbReference>
<dbReference type="PROSITE" id="PS00983">
    <property type="entry name" value="LY6_UPAR"/>
    <property type="match status" value="1"/>
</dbReference>
<dbReference type="EMBL" id="MU826875">
    <property type="protein sequence ID" value="KAJ7370018.1"/>
    <property type="molecule type" value="Genomic_DNA"/>
</dbReference>
<comment type="caution">
    <text evidence="4">The sequence shown here is derived from an EMBL/GenBank/DDBJ whole genome shotgun (WGS) entry which is preliminary data.</text>
</comment>
<dbReference type="AlphaFoldDB" id="A0A9X0CQ19"/>
<feature type="chain" id="PRO_5040757382" description="UPAR/Ly6 domain-containing protein" evidence="2">
    <location>
        <begin position="22"/>
        <end position="142"/>
    </location>
</feature>
<evidence type="ECO:0000256" key="2">
    <source>
        <dbReference type="SAM" id="SignalP"/>
    </source>
</evidence>
<sequence>MCKFILFTLSFVVICTSVAQGFTPKECYECFTHASWEDCVNKTIVQDCGLGDDMCIKGKMTFTKNSRADQIFFKTCANENECTTYEKDGAQAPTCLDKKRQGYSVDCFVTCCEDDLCNSAVHGQVVSVLLLLLPCAQAAFHE</sequence>
<feature type="signal peptide" evidence="2">
    <location>
        <begin position="1"/>
        <end position="21"/>
    </location>
</feature>
<accession>A0A9X0CQ19</accession>
<evidence type="ECO:0000256" key="1">
    <source>
        <dbReference type="ARBA" id="ARBA00022729"/>
    </source>
</evidence>
<evidence type="ECO:0000259" key="3">
    <source>
        <dbReference type="Pfam" id="PF00021"/>
    </source>
</evidence>
<dbReference type="InterPro" id="IPR018363">
    <property type="entry name" value="CD59_antigen_CS"/>
</dbReference>
<gene>
    <name evidence="4" type="ORF">OS493_034750</name>
</gene>
<dbReference type="Pfam" id="PF00021">
    <property type="entry name" value="UPAR_LY6"/>
    <property type="match status" value="1"/>
</dbReference>
<dbReference type="InterPro" id="IPR045860">
    <property type="entry name" value="Snake_toxin-like_sf"/>
</dbReference>
<keyword evidence="5" id="KW-1185">Reference proteome</keyword>
<evidence type="ECO:0000313" key="5">
    <source>
        <dbReference type="Proteomes" id="UP001163046"/>
    </source>
</evidence>
<protein>
    <recommendedName>
        <fullName evidence="3">UPAR/Ly6 domain-containing protein</fullName>
    </recommendedName>
</protein>
<reference evidence="4" key="1">
    <citation type="submission" date="2023-01" db="EMBL/GenBank/DDBJ databases">
        <title>Genome assembly of the deep-sea coral Lophelia pertusa.</title>
        <authorList>
            <person name="Herrera S."/>
            <person name="Cordes E."/>
        </authorList>
    </citation>
    <scope>NUCLEOTIDE SEQUENCE</scope>
    <source>
        <strain evidence="4">USNM1676648</strain>
        <tissue evidence="4">Polyp</tissue>
    </source>
</reference>
<keyword evidence="1 2" id="KW-0732">Signal</keyword>
<name>A0A9X0CQ19_9CNID</name>
<organism evidence="4 5">
    <name type="scientific">Desmophyllum pertusum</name>
    <dbReference type="NCBI Taxonomy" id="174260"/>
    <lineage>
        <taxon>Eukaryota</taxon>
        <taxon>Metazoa</taxon>
        <taxon>Cnidaria</taxon>
        <taxon>Anthozoa</taxon>
        <taxon>Hexacorallia</taxon>
        <taxon>Scleractinia</taxon>
        <taxon>Caryophylliina</taxon>
        <taxon>Caryophylliidae</taxon>
        <taxon>Desmophyllum</taxon>
    </lineage>
</organism>
<dbReference type="Gene3D" id="2.10.60.10">
    <property type="entry name" value="CD59"/>
    <property type="match status" value="1"/>
</dbReference>
<dbReference type="OrthoDB" id="5972798at2759"/>
<proteinExistence type="predicted"/>
<dbReference type="Proteomes" id="UP001163046">
    <property type="component" value="Unassembled WGS sequence"/>
</dbReference>
<dbReference type="CDD" id="cd00117">
    <property type="entry name" value="TFP"/>
    <property type="match status" value="1"/>
</dbReference>
<evidence type="ECO:0000313" key="4">
    <source>
        <dbReference type="EMBL" id="KAJ7370018.1"/>
    </source>
</evidence>